<keyword evidence="2" id="KW-0238">DNA-binding</keyword>
<dbReference type="CDD" id="cd06124">
    <property type="entry name" value="cupin_NimR-like_N"/>
    <property type="match status" value="1"/>
</dbReference>
<gene>
    <name evidence="5" type="ORF">ACFODT_13705</name>
</gene>
<keyword evidence="1" id="KW-0805">Transcription regulation</keyword>
<dbReference type="InterPro" id="IPR018062">
    <property type="entry name" value="HTH_AraC-typ_CS"/>
</dbReference>
<dbReference type="EMBL" id="JBHRSE010000093">
    <property type="protein sequence ID" value="MFC3024871.1"/>
    <property type="molecule type" value="Genomic_DNA"/>
</dbReference>
<accession>A0ABV7CA22</accession>
<dbReference type="InterPro" id="IPR009057">
    <property type="entry name" value="Homeodomain-like_sf"/>
</dbReference>
<dbReference type="Gene3D" id="2.60.120.10">
    <property type="entry name" value="Jelly Rolls"/>
    <property type="match status" value="1"/>
</dbReference>
<evidence type="ECO:0000259" key="4">
    <source>
        <dbReference type="PROSITE" id="PS01124"/>
    </source>
</evidence>
<dbReference type="SMART" id="SM00342">
    <property type="entry name" value="HTH_ARAC"/>
    <property type="match status" value="1"/>
</dbReference>
<dbReference type="InterPro" id="IPR011051">
    <property type="entry name" value="RmlC_Cupin_sf"/>
</dbReference>
<sequence length="264" mass="30641">MLNRHAISANEMMVANPNSPALVKTIEMPKGYLDTKHFHPWHQVIFPVEGLLQTKSGQHQYLVPHTSALFIPAPLTHESIALSDTIFVGIYINPKFCKKYEKQIRTIALTPFFRELLKEVRRSCLSVENQNELQNLLSVLHDQILRNDIVTFKLLLPQDKRLKVIFDKLTKTPALDWSLKTWGEYVGASERTLSRLFVKEFNTSFPLWRQHLRLVFSLSLLNEDIPVQAIADKIGYKNDSSYIKAFKSYFNTTPQQFKRNKIEL</sequence>
<evidence type="ECO:0000313" key="5">
    <source>
        <dbReference type="EMBL" id="MFC3024871.1"/>
    </source>
</evidence>
<reference evidence="6" key="1">
    <citation type="journal article" date="2019" name="Int. J. Syst. Evol. Microbiol.">
        <title>The Global Catalogue of Microorganisms (GCM) 10K type strain sequencing project: providing services to taxonomists for standard genome sequencing and annotation.</title>
        <authorList>
            <consortium name="The Broad Institute Genomics Platform"/>
            <consortium name="The Broad Institute Genome Sequencing Center for Infectious Disease"/>
            <person name="Wu L."/>
            <person name="Ma J."/>
        </authorList>
    </citation>
    <scope>NUCLEOTIDE SEQUENCE [LARGE SCALE GENOMIC DNA]</scope>
    <source>
        <strain evidence="6">KCTC 62784</strain>
    </source>
</reference>
<dbReference type="PROSITE" id="PS00041">
    <property type="entry name" value="HTH_ARAC_FAMILY_1"/>
    <property type="match status" value="1"/>
</dbReference>
<dbReference type="InterPro" id="IPR018060">
    <property type="entry name" value="HTH_AraC"/>
</dbReference>
<dbReference type="Proteomes" id="UP001595384">
    <property type="component" value="Unassembled WGS sequence"/>
</dbReference>
<dbReference type="PANTHER" id="PTHR11019:SF199">
    <property type="entry name" value="HTH-TYPE TRANSCRIPTIONAL REGULATOR NIMR"/>
    <property type="match status" value="1"/>
</dbReference>
<evidence type="ECO:0000313" key="6">
    <source>
        <dbReference type="Proteomes" id="UP001595384"/>
    </source>
</evidence>
<dbReference type="RefSeq" id="WP_199287023.1">
    <property type="nucleotide sequence ID" value="NZ_AP024912.1"/>
</dbReference>
<dbReference type="Pfam" id="PF12833">
    <property type="entry name" value="HTH_18"/>
    <property type="match status" value="1"/>
</dbReference>
<protein>
    <submittedName>
        <fullName evidence="5">AraC family transcriptional regulator</fullName>
    </submittedName>
</protein>
<dbReference type="PANTHER" id="PTHR11019">
    <property type="entry name" value="HTH-TYPE TRANSCRIPTIONAL REGULATOR NIMR"/>
    <property type="match status" value="1"/>
</dbReference>
<proteinExistence type="predicted"/>
<evidence type="ECO:0000256" key="3">
    <source>
        <dbReference type="ARBA" id="ARBA00023163"/>
    </source>
</evidence>
<dbReference type="SUPFAM" id="SSF46689">
    <property type="entry name" value="Homeodomain-like"/>
    <property type="match status" value="1"/>
</dbReference>
<evidence type="ECO:0000256" key="2">
    <source>
        <dbReference type="ARBA" id="ARBA00023125"/>
    </source>
</evidence>
<keyword evidence="6" id="KW-1185">Reference proteome</keyword>
<dbReference type="PROSITE" id="PS01124">
    <property type="entry name" value="HTH_ARAC_FAMILY_2"/>
    <property type="match status" value="1"/>
</dbReference>
<dbReference type="Gene3D" id="1.10.10.60">
    <property type="entry name" value="Homeodomain-like"/>
    <property type="match status" value="1"/>
</dbReference>
<feature type="domain" description="HTH araC/xylS-type" evidence="4">
    <location>
        <begin position="159"/>
        <end position="260"/>
    </location>
</feature>
<dbReference type="InterPro" id="IPR014710">
    <property type="entry name" value="RmlC-like_jellyroll"/>
</dbReference>
<dbReference type="SUPFAM" id="SSF51182">
    <property type="entry name" value="RmlC-like cupins"/>
    <property type="match status" value="1"/>
</dbReference>
<evidence type="ECO:0000256" key="1">
    <source>
        <dbReference type="ARBA" id="ARBA00023015"/>
    </source>
</evidence>
<comment type="caution">
    <text evidence="5">The sequence shown here is derived from an EMBL/GenBank/DDBJ whole genome shotgun (WGS) entry which is preliminary data.</text>
</comment>
<organism evidence="5 6">
    <name type="scientific">Vibrio zhugei</name>
    <dbReference type="NCBI Taxonomy" id="2479546"/>
    <lineage>
        <taxon>Bacteria</taxon>
        <taxon>Pseudomonadati</taxon>
        <taxon>Pseudomonadota</taxon>
        <taxon>Gammaproteobacteria</taxon>
        <taxon>Vibrionales</taxon>
        <taxon>Vibrionaceae</taxon>
        <taxon>Vibrio</taxon>
    </lineage>
</organism>
<keyword evidence="3" id="KW-0804">Transcription</keyword>
<name>A0ABV7CA22_9VIBR</name>